<reference evidence="2" key="1">
    <citation type="journal article" date="2020" name="Stud. Mycol.">
        <title>101 Dothideomycetes genomes: a test case for predicting lifestyles and emergence of pathogens.</title>
        <authorList>
            <person name="Haridas S."/>
            <person name="Albert R."/>
            <person name="Binder M."/>
            <person name="Bloem J."/>
            <person name="Labutti K."/>
            <person name="Salamov A."/>
            <person name="Andreopoulos B."/>
            <person name="Baker S."/>
            <person name="Barry K."/>
            <person name="Bills G."/>
            <person name="Bluhm B."/>
            <person name="Cannon C."/>
            <person name="Castanera R."/>
            <person name="Culley D."/>
            <person name="Daum C."/>
            <person name="Ezra D."/>
            <person name="Gonzalez J."/>
            <person name="Henrissat B."/>
            <person name="Kuo A."/>
            <person name="Liang C."/>
            <person name="Lipzen A."/>
            <person name="Lutzoni F."/>
            <person name="Magnuson J."/>
            <person name="Mondo S."/>
            <person name="Nolan M."/>
            <person name="Ohm R."/>
            <person name="Pangilinan J."/>
            <person name="Park H.-J."/>
            <person name="Ramirez L."/>
            <person name="Alfaro M."/>
            <person name="Sun H."/>
            <person name="Tritt A."/>
            <person name="Yoshinaga Y."/>
            <person name="Zwiers L.-H."/>
            <person name="Turgeon B."/>
            <person name="Goodwin S."/>
            <person name="Spatafora J."/>
            <person name="Crous P."/>
            <person name="Grigoriev I."/>
        </authorList>
    </citation>
    <scope>NUCLEOTIDE SEQUENCE</scope>
    <source>
        <strain evidence="2">CBS 473.64</strain>
    </source>
</reference>
<dbReference type="CDD" id="cd18186">
    <property type="entry name" value="BTB_POZ_ZBTB_KLHL-like"/>
    <property type="match status" value="1"/>
</dbReference>
<dbReference type="EMBL" id="MU006779">
    <property type="protein sequence ID" value="KAF2643831.1"/>
    <property type="molecule type" value="Genomic_DNA"/>
</dbReference>
<accession>A0A6A6SAD5</accession>
<dbReference type="AlphaFoldDB" id="A0A6A6SAD5"/>
<dbReference type="SMART" id="SM00225">
    <property type="entry name" value="BTB"/>
    <property type="match status" value="1"/>
</dbReference>
<protein>
    <recommendedName>
        <fullName evidence="1">BTB domain-containing protein</fullName>
    </recommendedName>
</protein>
<keyword evidence="3" id="KW-1185">Reference proteome</keyword>
<evidence type="ECO:0000259" key="1">
    <source>
        <dbReference type="PROSITE" id="PS50097"/>
    </source>
</evidence>
<evidence type="ECO:0000313" key="3">
    <source>
        <dbReference type="Proteomes" id="UP000799753"/>
    </source>
</evidence>
<name>A0A6A6SAD5_9PLEO</name>
<feature type="domain" description="BTB" evidence="1">
    <location>
        <begin position="19"/>
        <end position="90"/>
    </location>
</feature>
<gene>
    <name evidence="2" type="ORF">P280DRAFT_546719</name>
</gene>
<dbReference type="Gene3D" id="3.30.710.10">
    <property type="entry name" value="Potassium Channel Kv1.1, Chain A"/>
    <property type="match status" value="1"/>
</dbReference>
<dbReference type="InterPro" id="IPR011333">
    <property type="entry name" value="SKP1/BTB/POZ_sf"/>
</dbReference>
<organism evidence="2 3">
    <name type="scientific">Massarina eburnea CBS 473.64</name>
    <dbReference type="NCBI Taxonomy" id="1395130"/>
    <lineage>
        <taxon>Eukaryota</taxon>
        <taxon>Fungi</taxon>
        <taxon>Dikarya</taxon>
        <taxon>Ascomycota</taxon>
        <taxon>Pezizomycotina</taxon>
        <taxon>Dothideomycetes</taxon>
        <taxon>Pleosporomycetidae</taxon>
        <taxon>Pleosporales</taxon>
        <taxon>Massarineae</taxon>
        <taxon>Massarinaceae</taxon>
        <taxon>Massarina</taxon>
    </lineage>
</organism>
<dbReference type="Pfam" id="PF00651">
    <property type="entry name" value="BTB"/>
    <property type="match status" value="1"/>
</dbReference>
<dbReference type="PANTHER" id="PTHR47843">
    <property type="entry name" value="BTB DOMAIN-CONTAINING PROTEIN-RELATED"/>
    <property type="match status" value="1"/>
</dbReference>
<dbReference type="Proteomes" id="UP000799753">
    <property type="component" value="Unassembled WGS sequence"/>
</dbReference>
<dbReference type="SUPFAM" id="SSF54695">
    <property type="entry name" value="POZ domain"/>
    <property type="match status" value="1"/>
</dbReference>
<dbReference type="InterPro" id="IPR000210">
    <property type="entry name" value="BTB/POZ_dom"/>
</dbReference>
<dbReference type="PROSITE" id="PS50097">
    <property type="entry name" value="BTB"/>
    <property type="match status" value="1"/>
</dbReference>
<sequence>MATDQKHSALTLFNNPVLSDVKLNQVYDGNSRVYHAHKAILCKESTYFMKAFTGNFQEATDNTMELHDDDPDHFEFILKFIYTGCYDYEAVTQLANGDTIKRGLTPVQIYVIADKYDVRRLYEPAMKEIETILKAEPRYDYVMLKAVIEEYYNSHGGGGSPLGLLISKVLLGHNHSFTETPDFENLLMRFSALGGDMALVYHRQGMFQTRPLVCRHCLLTIHVKGNIGVYFCGRCNLKNQVKGRH</sequence>
<evidence type="ECO:0000313" key="2">
    <source>
        <dbReference type="EMBL" id="KAF2643831.1"/>
    </source>
</evidence>
<dbReference type="OrthoDB" id="6359816at2759"/>
<proteinExistence type="predicted"/>